<dbReference type="GO" id="GO:0005200">
    <property type="term" value="F:structural constituent of cytoskeleton"/>
    <property type="evidence" value="ECO:0007669"/>
    <property type="project" value="InterPro"/>
</dbReference>
<keyword evidence="11" id="KW-0206">Cytoskeleton</keyword>
<evidence type="ECO:0000256" key="11">
    <source>
        <dbReference type="ARBA" id="ARBA00023212"/>
    </source>
</evidence>
<dbReference type="PANTHER" id="PTHR11588">
    <property type="entry name" value="TUBULIN"/>
    <property type="match status" value="1"/>
</dbReference>
<dbReference type="SUPFAM" id="SSF55307">
    <property type="entry name" value="Tubulin C-terminal domain-like"/>
    <property type="match status" value="1"/>
</dbReference>
<dbReference type="SMART" id="SM00864">
    <property type="entry name" value="Tubulin"/>
    <property type="match status" value="1"/>
</dbReference>
<evidence type="ECO:0000256" key="6">
    <source>
        <dbReference type="ARBA" id="ARBA00022701"/>
    </source>
</evidence>
<keyword evidence="10" id="KW-0342">GTP-binding</keyword>
<dbReference type="FunFam" id="3.30.1330.20:FF:000009">
    <property type="entry name" value="Tubulin beta chain"/>
    <property type="match status" value="1"/>
</dbReference>
<dbReference type="InterPro" id="IPR017975">
    <property type="entry name" value="Tubulin_CS"/>
</dbReference>
<feature type="domain" description="Tubulin/FtsZ 2-layer sandwich" evidence="14">
    <location>
        <begin position="375"/>
        <end position="512"/>
    </location>
</feature>
<dbReference type="GO" id="GO:0046872">
    <property type="term" value="F:metal ion binding"/>
    <property type="evidence" value="ECO:0007669"/>
    <property type="project" value="UniProtKB-KW"/>
</dbReference>
<dbReference type="InterPro" id="IPR036525">
    <property type="entry name" value="Tubulin/FtsZ_GTPase_sf"/>
</dbReference>
<name>A0AAF0F0U9_9BASI</name>
<evidence type="ECO:0000256" key="3">
    <source>
        <dbReference type="ARBA" id="ARBA00009636"/>
    </source>
</evidence>
<sequence length="585" mass="64870">MAAPAVNSPLFRRDVVHRVVLGALGAPHFPHANLEEVLRADRDANAPLPSLTPEERHAVDEAAKALALYCATDASGEGEDKKKEALLWQYTHAGCMILQCDLGAAQRQLEQLALQSTLLVAFLLCSPQVGHASLGVLPAGNQIANAFWETILKEHGLNNEGQYVGQDPDLQLSRINVFFDESSQEGKYVPRSVNVDLEPGTIDHLKSGPMGQLFRPDNYVHGESGAGNNFSKGYYTEGAELMDSVLEVARKETERADFFQGFQLVHSLGGGTGSGLGTNLLSKLREEYPDRMLATWSVLPSPKVSDTVVEPYNATLSFHQLVENADLSFCMDNEALYDICQRTLRTQSPKYEDLNTLISYAMSGSSTTLRFPGQLNSDLRKLGVNMIPFPRLHFFTCGYAPLVASASQAYQALNVPELVQQGFSSRNNMAAIDPRAGKYLTVAAIFRGKISSREVEAEMHNVQVKSANGFVEWIPQNVQTSLCDVPPPNVKLSATFIGNTTAIQELFKRTHSQFSAMFRRKAFLHWYTGEGMDEMEFTEAESNLLDLIAEYEQYEAATIDDDEVLEGDYEDEQYEEEVAYEEEEY</sequence>
<dbReference type="PRINTS" id="PR01163">
    <property type="entry name" value="BETATUBULIN"/>
</dbReference>
<comment type="similarity">
    <text evidence="3">Belongs to the tubulin family.</text>
</comment>
<dbReference type="InterPro" id="IPR003008">
    <property type="entry name" value="Tubulin_FtsZ_GTPase"/>
</dbReference>
<dbReference type="SUPFAM" id="SSF52490">
    <property type="entry name" value="Tubulin nucleotide-binding domain-like"/>
    <property type="match status" value="1"/>
</dbReference>
<dbReference type="PRINTS" id="PR01161">
    <property type="entry name" value="TUBULIN"/>
</dbReference>
<evidence type="ECO:0000313" key="16">
    <source>
        <dbReference type="Proteomes" id="UP001217754"/>
    </source>
</evidence>
<evidence type="ECO:0000256" key="5">
    <source>
        <dbReference type="ARBA" id="ARBA00022490"/>
    </source>
</evidence>
<evidence type="ECO:0000313" key="15">
    <source>
        <dbReference type="EMBL" id="WFD37766.1"/>
    </source>
</evidence>
<dbReference type="GO" id="GO:0003924">
    <property type="term" value="F:GTPase activity"/>
    <property type="evidence" value="ECO:0007669"/>
    <property type="project" value="InterPro"/>
</dbReference>
<comment type="function">
    <text evidence="12">Tubulin is the major constituent of microtubules, a cylinder consisting of laterally associated linear protofilaments composed of alpha- and beta-tubulin heterodimers. Microtubules grow by the addition of GTP-tubulin dimers to the microtubule end, where a stabilizing cap forms. Below the cap, tubulin dimers are in GDP-bound state, owing to GTPase activity of alpha-tubulin.</text>
</comment>
<proteinExistence type="inferred from homology"/>
<dbReference type="CDD" id="cd02187">
    <property type="entry name" value="beta_tubulin"/>
    <property type="match status" value="1"/>
</dbReference>
<evidence type="ECO:0000259" key="13">
    <source>
        <dbReference type="SMART" id="SM00864"/>
    </source>
</evidence>
<evidence type="ECO:0000256" key="10">
    <source>
        <dbReference type="ARBA" id="ARBA00023134"/>
    </source>
</evidence>
<evidence type="ECO:0000256" key="4">
    <source>
        <dbReference type="ARBA" id="ARBA00011747"/>
    </source>
</evidence>
<dbReference type="InterPro" id="IPR008280">
    <property type="entry name" value="Tub_FtsZ_C"/>
</dbReference>
<comment type="cofactor">
    <cofactor evidence="1">
        <name>Mg(2+)</name>
        <dbReference type="ChEBI" id="CHEBI:18420"/>
    </cofactor>
</comment>
<comment type="subunit">
    <text evidence="4">Dimer of alpha and beta chains. A typical microtubule is a hollow water-filled tube with an outer diameter of 25 nm and an inner diameter of 15 nM. Alpha-beta heterodimers associate head-to-tail to form protofilaments running lengthwise along the microtubule wall with the beta-tubulin subunit facing the microtubule plus end conferring a structural polarity. Microtubules usually have 13 protofilaments but different protofilament numbers can be found in some organisms and specialized cells.</text>
</comment>
<dbReference type="GO" id="GO:0005874">
    <property type="term" value="C:microtubule"/>
    <property type="evidence" value="ECO:0007669"/>
    <property type="project" value="UniProtKB-KW"/>
</dbReference>
<keyword evidence="5" id="KW-0963">Cytoplasm</keyword>
<dbReference type="PROSITE" id="PS00227">
    <property type="entry name" value="TUBULIN"/>
    <property type="match status" value="1"/>
</dbReference>
<dbReference type="Proteomes" id="UP001217754">
    <property type="component" value="Chromosome 1"/>
</dbReference>
<evidence type="ECO:0000256" key="9">
    <source>
        <dbReference type="ARBA" id="ARBA00022842"/>
    </source>
</evidence>
<dbReference type="InterPro" id="IPR037103">
    <property type="entry name" value="Tubulin/FtsZ-like_C"/>
</dbReference>
<dbReference type="Pfam" id="PF03953">
    <property type="entry name" value="Tubulin_C"/>
    <property type="match status" value="1"/>
</dbReference>
<dbReference type="SMART" id="SM00865">
    <property type="entry name" value="Tubulin_C"/>
    <property type="match status" value="1"/>
</dbReference>
<feature type="domain" description="Tubulin/FtsZ GTPase" evidence="13">
    <location>
        <begin position="175"/>
        <end position="373"/>
    </location>
</feature>
<evidence type="ECO:0000256" key="12">
    <source>
        <dbReference type="ARBA" id="ARBA00034296"/>
    </source>
</evidence>
<dbReference type="EMBL" id="CP119958">
    <property type="protein sequence ID" value="WFD37766.1"/>
    <property type="molecule type" value="Genomic_DNA"/>
</dbReference>
<gene>
    <name evidence="15" type="ORF">MJAP1_000713</name>
</gene>
<dbReference type="Pfam" id="PF00091">
    <property type="entry name" value="Tubulin"/>
    <property type="match status" value="1"/>
</dbReference>
<reference evidence="15" key="1">
    <citation type="submission" date="2023-03" db="EMBL/GenBank/DDBJ databases">
        <title>Mating type loci evolution in Malassezia.</title>
        <authorList>
            <person name="Coelho M.A."/>
        </authorList>
    </citation>
    <scope>NUCLEOTIDE SEQUENCE</scope>
    <source>
        <strain evidence="15">CBS 9431</strain>
    </source>
</reference>
<dbReference type="InterPro" id="IPR023123">
    <property type="entry name" value="Tubulin_C"/>
</dbReference>
<dbReference type="InterPro" id="IPR000217">
    <property type="entry name" value="Tubulin"/>
</dbReference>
<dbReference type="GO" id="GO:0005525">
    <property type="term" value="F:GTP binding"/>
    <property type="evidence" value="ECO:0007669"/>
    <property type="project" value="UniProtKB-KW"/>
</dbReference>
<keyword evidence="16" id="KW-1185">Reference proteome</keyword>
<dbReference type="FunFam" id="1.10.287.600:FF:000013">
    <property type="entry name" value="Tubulin beta chain"/>
    <property type="match status" value="1"/>
</dbReference>
<keyword evidence="6" id="KW-0493">Microtubule</keyword>
<dbReference type="Gene3D" id="1.10.287.600">
    <property type="entry name" value="Helix hairpin bin"/>
    <property type="match status" value="1"/>
</dbReference>
<evidence type="ECO:0000256" key="1">
    <source>
        <dbReference type="ARBA" id="ARBA00001946"/>
    </source>
</evidence>
<dbReference type="GO" id="GO:0007017">
    <property type="term" value="P:microtubule-based process"/>
    <property type="evidence" value="ECO:0007669"/>
    <property type="project" value="InterPro"/>
</dbReference>
<dbReference type="AlphaFoldDB" id="A0AAF0F0U9"/>
<evidence type="ECO:0000256" key="7">
    <source>
        <dbReference type="ARBA" id="ARBA00022723"/>
    </source>
</evidence>
<evidence type="ECO:0000256" key="8">
    <source>
        <dbReference type="ARBA" id="ARBA00022741"/>
    </source>
</evidence>
<comment type="subcellular location">
    <subcellularLocation>
        <location evidence="2">Cytoplasm</location>
        <location evidence="2">Cytoskeleton</location>
    </subcellularLocation>
</comment>
<dbReference type="GeneID" id="85224362"/>
<evidence type="ECO:0008006" key="17">
    <source>
        <dbReference type="Google" id="ProtNLM"/>
    </source>
</evidence>
<dbReference type="FunFam" id="3.40.50.1440:FF:000006">
    <property type="entry name" value="Tubulin beta chain"/>
    <property type="match status" value="1"/>
</dbReference>
<evidence type="ECO:0000259" key="14">
    <source>
        <dbReference type="SMART" id="SM00865"/>
    </source>
</evidence>
<dbReference type="InterPro" id="IPR002453">
    <property type="entry name" value="Beta_tubulin"/>
</dbReference>
<protein>
    <recommendedName>
        <fullName evidence="17">Tubulin beta chain</fullName>
    </recommendedName>
</protein>
<dbReference type="InterPro" id="IPR018316">
    <property type="entry name" value="Tubulin/FtsZ_2-layer-sand-dom"/>
</dbReference>
<accession>A0AAF0F0U9</accession>
<organism evidence="15 16">
    <name type="scientific">Malassezia japonica</name>
    <dbReference type="NCBI Taxonomy" id="223818"/>
    <lineage>
        <taxon>Eukaryota</taxon>
        <taxon>Fungi</taxon>
        <taxon>Dikarya</taxon>
        <taxon>Basidiomycota</taxon>
        <taxon>Ustilaginomycotina</taxon>
        <taxon>Malasseziomycetes</taxon>
        <taxon>Malasseziales</taxon>
        <taxon>Malasseziaceae</taxon>
        <taxon>Malassezia</taxon>
    </lineage>
</organism>
<dbReference type="RefSeq" id="XP_060120663.1">
    <property type="nucleotide sequence ID" value="XM_060264680.1"/>
</dbReference>
<keyword evidence="8" id="KW-0547">Nucleotide-binding</keyword>
<keyword evidence="7" id="KW-0479">Metal-binding</keyword>
<keyword evidence="9" id="KW-0460">Magnesium</keyword>
<dbReference type="Gene3D" id="3.30.1330.20">
    <property type="entry name" value="Tubulin/FtsZ, C-terminal domain"/>
    <property type="match status" value="1"/>
</dbReference>
<evidence type="ECO:0000256" key="2">
    <source>
        <dbReference type="ARBA" id="ARBA00004245"/>
    </source>
</evidence>
<dbReference type="Gene3D" id="3.40.50.1440">
    <property type="entry name" value="Tubulin/FtsZ, GTPase domain"/>
    <property type="match status" value="1"/>
</dbReference>